<reference evidence="1 2" key="1">
    <citation type="submission" date="2018-05" db="EMBL/GenBank/DDBJ databases">
        <title>Complete Genome Sequences of Extremely Thermoacidophilic, Metal-Mobilizing Type-Strain Members of the Archaeal Family Sulfolobaceae: Acidianus brierleyi DSM-1651T, Acidianus sulfidivorans DSM-18786T, Metallosphaera hakonensis DSM-7519T, and Metallosphaera prunae DSM-10039T.</title>
        <authorList>
            <person name="Counts J.A."/>
            <person name="Kelly R.M."/>
        </authorList>
    </citation>
    <scope>NUCLEOTIDE SEQUENCE [LARGE SCALE GENOMIC DNA]</scope>
    <source>
        <strain evidence="1 2">DSM 1651</strain>
    </source>
</reference>
<evidence type="ECO:0000313" key="1">
    <source>
        <dbReference type="EMBL" id="AWR95933.1"/>
    </source>
</evidence>
<proteinExistence type="predicted"/>
<sequence>MSQPGQASKSKELKNVSKQVITPSILKEDKRKLELLYIIKVLNTISERALTTLLYEAKDKGLDLKYEFNTVGNNIFSPSIKEDITTLLYLGLIETDPSTKKLKLSTDGEEALESNLASIDDNFKNQLNQILNDVKNKIVAIDEEYSLKLRSERRSRRR</sequence>
<gene>
    <name evidence="1" type="ORF">DFR85_06835</name>
</gene>
<dbReference type="KEGG" id="abri:DFR85_06835"/>
<keyword evidence="2" id="KW-1185">Reference proteome</keyword>
<protein>
    <recommendedName>
        <fullName evidence="3">DUF4364 domain-containing protein</fullName>
    </recommendedName>
</protein>
<evidence type="ECO:0008006" key="3">
    <source>
        <dbReference type="Google" id="ProtNLM"/>
    </source>
</evidence>
<accession>A0A2U9IIS6</accession>
<dbReference type="EMBL" id="CP029289">
    <property type="protein sequence ID" value="AWR95933.1"/>
    <property type="molecule type" value="Genomic_DNA"/>
</dbReference>
<organism evidence="1 2">
    <name type="scientific">Acidianus brierleyi</name>
    <dbReference type="NCBI Taxonomy" id="41673"/>
    <lineage>
        <taxon>Archaea</taxon>
        <taxon>Thermoproteota</taxon>
        <taxon>Thermoprotei</taxon>
        <taxon>Sulfolobales</taxon>
        <taxon>Sulfolobaceae</taxon>
        <taxon>Acidianus</taxon>
    </lineage>
</organism>
<evidence type="ECO:0000313" key="2">
    <source>
        <dbReference type="Proteomes" id="UP000248044"/>
    </source>
</evidence>
<dbReference type="Proteomes" id="UP000248044">
    <property type="component" value="Chromosome"/>
</dbReference>
<dbReference type="AlphaFoldDB" id="A0A2U9IIS6"/>
<dbReference type="OrthoDB" id="18902at2157"/>
<dbReference type="RefSeq" id="WP_110271811.1">
    <property type="nucleotide sequence ID" value="NZ_CP029289.2"/>
</dbReference>
<name>A0A2U9IIS6_9CREN</name>
<dbReference type="GeneID" id="36831857"/>